<evidence type="ECO:0000313" key="2">
    <source>
        <dbReference type="EMBL" id="CBN75453.1"/>
    </source>
</evidence>
<gene>
    <name evidence="2" type="ORF">Esi_0099_0071</name>
</gene>
<dbReference type="EMBL" id="FN649232">
    <property type="protein sequence ID" value="CBN75453.1"/>
    <property type="molecule type" value="Genomic_DNA"/>
</dbReference>
<organism evidence="2 3">
    <name type="scientific">Ectocarpus siliculosus</name>
    <name type="common">Brown alga</name>
    <name type="synonym">Conferva siliculosa</name>
    <dbReference type="NCBI Taxonomy" id="2880"/>
    <lineage>
        <taxon>Eukaryota</taxon>
        <taxon>Sar</taxon>
        <taxon>Stramenopiles</taxon>
        <taxon>Ochrophyta</taxon>
        <taxon>PX clade</taxon>
        <taxon>Phaeophyceae</taxon>
        <taxon>Ectocarpales</taxon>
        <taxon>Ectocarpaceae</taxon>
        <taxon>Ectocarpus</taxon>
    </lineage>
</organism>
<dbReference type="Pfam" id="PF19114">
    <property type="entry name" value="EsV_1_7_cys"/>
    <property type="match status" value="4"/>
</dbReference>
<dbReference type="OrthoDB" id="10427778at2759"/>
<feature type="compositionally biased region" description="Basic residues" evidence="1">
    <location>
        <begin position="730"/>
        <end position="745"/>
    </location>
</feature>
<feature type="compositionally biased region" description="Low complexity" evidence="1">
    <location>
        <begin position="706"/>
        <end position="721"/>
    </location>
</feature>
<sequence>MIDVRSRRCAEPGCKRQPSYGFEGKRACYCAAHKLEGQVDVVSRRCEEPGCRRRPLYGYEGQKSQFCSAHKQEGQVDVCNRRCQHPGCSKRPCFGLPGQRPCFCGSHRSPEMVDVISHKCAYPGCSHPTGHEANRVRSKFCDKHKSVGLAGASLLQLAGGAESSASSPAPTGTGQNAANSPPPEGATAGGGPWISGNQMRGGGLPAGADEQQPPASVQQKHAPAAAEPRTRRASFNAPAVAPIIQPVLPDLKTQHTRRSSMPAPLLPSVQSLLDDIPHGGLKRQRDEGRARQQPYDTDADSATSSSSSPLPPPPGPPEDAAGFARPGPAHVAVSGSAAEKRGGREGRVDESGRDASSVAADGASAQARTPKKTTSLFSGPAAAAAAAGNAQQQDGERATRRKVWNPHQSPPSSTTGYVTSSPAMNWRRDGVATLGRAASFDEARLAERKSGMQSEDSSKPRRASAFVTHGSALPPRVIEMHRRDSAYETRTVPAGAGRVAHYSDLLSANASSRSVTAFNGRPGYSPSLTLAHPDAVIEEEAVAGAAAAGQREDGAGAGAPSGGGRPPMPGSRAAARMFHVMPATAVFAGDLPSYARGETPSKATTAAAAASSAAQAGGGGGRRRWSVLDPAGPAAKEGGGAAATLVAAWGAPVDEGTEDKDDAADAGTTSAVEDRGMGSRRAGSGVGNVGEYQAPNRHPRRGSMMTPAAPAGRPRTTALARSPPPPRQTTRARRRPRRRRPRRARSSPLGVPRPTTGRGRNQGGDQPRAVLPGGEMAGARGVYSAAGTGARSGVRAETRAGRFRRCHSALVCRGLRGCRRREGRRRRLQDAAR</sequence>
<dbReference type="Proteomes" id="UP000002630">
    <property type="component" value="Linkage Group LG17"/>
</dbReference>
<feature type="compositionally biased region" description="Polar residues" evidence="1">
    <location>
        <begin position="406"/>
        <end position="423"/>
    </location>
</feature>
<feature type="region of interest" description="Disordered" evidence="1">
    <location>
        <begin position="542"/>
        <end position="572"/>
    </location>
</feature>
<reference evidence="2 3" key="1">
    <citation type="journal article" date="2010" name="Nature">
        <title>The Ectocarpus genome and the independent evolution of multicellularity in brown algae.</title>
        <authorList>
            <person name="Cock J.M."/>
            <person name="Sterck L."/>
            <person name="Rouze P."/>
            <person name="Scornet D."/>
            <person name="Allen A.E."/>
            <person name="Amoutzias G."/>
            <person name="Anthouard V."/>
            <person name="Artiguenave F."/>
            <person name="Aury J.M."/>
            <person name="Badger J.H."/>
            <person name="Beszteri B."/>
            <person name="Billiau K."/>
            <person name="Bonnet E."/>
            <person name="Bothwell J.H."/>
            <person name="Bowler C."/>
            <person name="Boyen C."/>
            <person name="Brownlee C."/>
            <person name="Carrano C.J."/>
            <person name="Charrier B."/>
            <person name="Cho G.Y."/>
            <person name="Coelho S.M."/>
            <person name="Collen J."/>
            <person name="Corre E."/>
            <person name="Da Silva C."/>
            <person name="Delage L."/>
            <person name="Delaroque N."/>
            <person name="Dittami S.M."/>
            <person name="Doulbeau S."/>
            <person name="Elias M."/>
            <person name="Farnham G."/>
            <person name="Gachon C.M."/>
            <person name="Gschloessl B."/>
            <person name="Heesch S."/>
            <person name="Jabbari K."/>
            <person name="Jubin C."/>
            <person name="Kawai H."/>
            <person name="Kimura K."/>
            <person name="Kloareg B."/>
            <person name="Kupper F.C."/>
            <person name="Lang D."/>
            <person name="Le Bail A."/>
            <person name="Leblanc C."/>
            <person name="Lerouge P."/>
            <person name="Lohr M."/>
            <person name="Lopez P.J."/>
            <person name="Martens C."/>
            <person name="Maumus F."/>
            <person name="Michel G."/>
            <person name="Miranda-Saavedra D."/>
            <person name="Morales J."/>
            <person name="Moreau H."/>
            <person name="Motomura T."/>
            <person name="Nagasato C."/>
            <person name="Napoli C.A."/>
            <person name="Nelson D.R."/>
            <person name="Nyvall-Collen P."/>
            <person name="Peters A.F."/>
            <person name="Pommier C."/>
            <person name="Potin P."/>
            <person name="Poulain J."/>
            <person name="Quesneville H."/>
            <person name="Read B."/>
            <person name="Rensing S.A."/>
            <person name="Ritter A."/>
            <person name="Rousvoal S."/>
            <person name="Samanta M."/>
            <person name="Samson G."/>
            <person name="Schroeder D.C."/>
            <person name="Segurens B."/>
            <person name="Strittmatter M."/>
            <person name="Tonon T."/>
            <person name="Tregear J.W."/>
            <person name="Valentin K."/>
            <person name="von Dassow P."/>
            <person name="Yamagishi T."/>
            <person name="Van de Peer Y."/>
            <person name="Wincker P."/>
        </authorList>
    </citation>
    <scope>NUCLEOTIDE SEQUENCE [LARGE SCALE GENOMIC DNA]</scope>
    <source>
        <strain evidence="3">Ec32 / CCAP1310/4</strain>
    </source>
</reference>
<feature type="compositionally biased region" description="Low complexity" evidence="1">
    <location>
        <begin position="161"/>
        <end position="174"/>
    </location>
</feature>
<name>D8LUB2_ECTSI</name>
<feature type="compositionally biased region" description="Low complexity" evidence="1">
    <location>
        <begin position="605"/>
        <end position="615"/>
    </location>
</feature>
<feature type="compositionally biased region" description="Gly residues" evidence="1">
    <location>
        <begin position="187"/>
        <end position="205"/>
    </location>
</feature>
<feature type="compositionally biased region" description="Gly residues" evidence="1">
    <location>
        <begin position="555"/>
        <end position="565"/>
    </location>
</feature>
<feature type="compositionally biased region" description="Basic and acidic residues" evidence="1">
    <location>
        <begin position="338"/>
        <end position="353"/>
    </location>
</feature>
<feature type="compositionally biased region" description="Acidic residues" evidence="1">
    <location>
        <begin position="655"/>
        <end position="664"/>
    </location>
</feature>
<dbReference type="EMBL" id="FN649742">
    <property type="protein sequence ID" value="CBN75453.1"/>
    <property type="molecule type" value="Genomic_DNA"/>
</dbReference>
<protein>
    <submittedName>
        <fullName evidence="2">EsV-1-7</fullName>
    </submittedName>
</protein>
<feature type="compositionally biased region" description="Low complexity" evidence="1">
    <location>
        <begin position="294"/>
        <end position="308"/>
    </location>
</feature>
<feature type="region of interest" description="Disordered" evidence="1">
    <location>
        <begin position="253"/>
        <end position="430"/>
    </location>
</feature>
<keyword evidence="3" id="KW-1185">Reference proteome</keyword>
<feature type="compositionally biased region" description="Low complexity" evidence="1">
    <location>
        <begin position="354"/>
        <end position="368"/>
    </location>
</feature>
<dbReference type="AlphaFoldDB" id="D8LUB2"/>
<feature type="region of interest" description="Disordered" evidence="1">
    <location>
        <begin position="161"/>
        <end position="238"/>
    </location>
</feature>
<evidence type="ECO:0000256" key="1">
    <source>
        <dbReference type="SAM" id="MobiDB-lite"/>
    </source>
</evidence>
<feature type="region of interest" description="Disordered" evidence="1">
    <location>
        <begin position="605"/>
        <end position="639"/>
    </location>
</feature>
<feature type="region of interest" description="Disordered" evidence="1">
    <location>
        <begin position="445"/>
        <end position="465"/>
    </location>
</feature>
<dbReference type="InParanoid" id="D8LUB2"/>
<dbReference type="Gene3D" id="6.10.140.110">
    <property type="match status" value="1"/>
</dbReference>
<dbReference type="InterPro" id="IPR043822">
    <property type="entry name" value="EsV_1_7_cys"/>
</dbReference>
<proteinExistence type="predicted"/>
<accession>D8LUB2</accession>
<evidence type="ECO:0000313" key="3">
    <source>
        <dbReference type="Proteomes" id="UP000002630"/>
    </source>
</evidence>
<feature type="region of interest" description="Disordered" evidence="1">
    <location>
        <begin position="654"/>
        <end position="774"/>
    </location>
</feature>
<dbReference type="SMART" id="SM01425">
    <property type="entry name" value="EsV_1_7"/>
    <property type="match status" value="4"/>
</dbReference>